<accession>A0A1Y1Y9U5</accession>
<dbReference type="InterPro" id="IPR011050">
    <property type="entry name" value="Pectin_lyase_fold/virulence"/>
</dbReference>
<comment type="caution">
    <text evidence="1">The sequence shown here is derived from an EMBL/GenBank/DDBJ whole genome shotgun (WGS) entry which is preliminary data.</text>
</comment>
<dbReference type="EMBL" id="MCFE01000207">
    <property type="protein sequence ID" value="ORX94344.1"/>
    <property type="molecule type" value="Genomic_DNA"/>
</dbReference>
<dbReference type="SUPFAM" id="SSF51126">
    <property type="entry name" value="Pectin lyase-like"/>
    <property type="match status" value="1"/>
</dbReference>
<dbReference type="InParanoid" id="A0A1Y1Y9U5"/>
<gene>
    <name evidence="1" type="ORF">K493DRAFT_302116</name>
</gene>
<reference evidence="1 2" key="1">
    <citation type="submission" date="2016-07" db="EMBL/GenBank/DDBJ databases">
        <title>Pervasive Adenine N6-methylation of Active Genes in Fungi.</title>
        <authorList>
            <consortium name="DOE Joint Genome Institute"/>
            <person name="Mondo S.J."/>
            <person name="Dannebaum R.O."/>
            <person name="Kuo R.C."/>
            <person name="Labutti K."/>
            <person name="Haridas S."/>
            <person name="Kuo A."/>
            <person name="Salamov A."/>
            <person name="Ahrendt S.R."/>
            <person name="Lipzen A."/>
            <person name="Sullivan W."/>
            <person name="Andreopoulos W.B."/>
            <person name="Clum A."/>
            <person name="Lindquist E."/>
            <person name="Daum C."/>
            <person name="Ramamoorthy G.K."/>
            <person name="Gryganskyi A."/>
            <person name="Culley D."/>
            <person name="Magnuson J.K."/>
            <person name="James T.Y."/>
            <person name="O'Malley M.A."/>
            <person name="Stajich J.E."/>
            <person name="Spatafora J.W."/>
            <person name="Visel A."/>
            <person name="Grigoriev I.V."/>
        </authorList>
    </citation>
    <scope>NUCLEOTIDE SEQUENCE [LARGE SCALE GENOMIC DNA]</scope>
    <source>
        <strain evidence="1 2">CBS 931.73</strain>
    </source>
</reference>
<keyword evidence="2" id="KW-1185">Reference proteome</keyword>
<evidence type="ECO:0000313" key="1">
    <source>
        <dbReference type="EMBL" id="ORX94344.1"/>
    </source>
</evidence>
<organism evidence="1 2">
    <name type="scientific">Basidiobolus meristosporus CBS 931.73</name>
    <dbReference type="NCBI Taxonomy" id="1314790"/>
    <lineage>
        <taxon>Eukaryota</taxon>
        <taxon>Fungi</taxon>
        <taxon>Fungi incertae sedis</taxon>
        <taxon>Zoopagomycota</taxon>
        <taxon>Entomophthoromycotina</taxon>
        <taxon>Basidiobolomycetes</taxon>
        <taxon>Basidiobolales</taxon>
        <taxon>Basidiobolaceae</taxon>
        <taxon>Basidiobolus</taxon>
    </lineage>
</organism>
<dbReference type="AlphaFoldDB" id="A0A1Y1Y9U5"/>
<dbReference type="Proteomes" id="UP000193498">
    <property type="component" value="Unassembled WGS sequence"/>
</dbReference>
<sequence>MFKDLSIVSNGHARPYKLSRFDQQINVFPSIFNQDVYPTVDTPKITKALEQKNTLVEYDSADSENLCYRSYMNTHDVIPDYSRVGYENGDREIPEDIPFIITLEPAAHPTDDTERIQAAIDSFAQYPADPHTGYRGVMLLKSGVYRVNKTLHVLHSGIVIRGESAGNTTVIATGKDRYTVFQVTGKGRPMPLSRLTAEVLQTYVPVGAVQLRISPLLARGFRVGDEIVVERRGNQEWIEEIGMNNISLYRPQRASSVINWRPFKLIFTRTILAIDRANGIVTIDIPLTNSIEKRWGGGRIFPYRFHGRLDHVGIEHINFISDFDANKVATDETGEEYFSDADHPEAVLSFERMIHGFARNITATHFNNFITVANYAKWVTVENCRYSSPVAPIDGGNRYAFFIDRGAELVLFKGNYAEHARHAFIVGSQVTGPNVFHNCTAEKQHGSSEPHHRWSVGGLFDNVVSDISVQNREHLGSGHGWSGANYVLWNTVGKTIVQKPPTTWNFAFGVEGEQDKGTFGKNIPQGWWSSLGEHVKPQSLYKAQLDQRQKSIIGKWCEK</sequence>
<protein>
    <recommendedName>
        <fullName evidence="3">Pectin lyase-like protein</fullName>
    </recommendedName>
</protein>
<evidence type="ECO:0000313" key="2">
    <source>
        <dbReference type="Proteomes" id="UP000193498"/>
    </source>
</evidence>
<dbReference type="Gene3D" id="2.160.20.10">
    <property type="entry name" value="Single-stranded right-handed beta-helix, Pectin lyase-like"/>
    <property type="match status" value="1"/>
</dbReference>
<evidence type="ECO:0008006" key="3">
    <source>
        <dbReference type="Google" id="ProtNLM"/>
    </source>
</evidence>
<name>A0A1Y1Y9U5_9FUNG</name>
<proteinExistence type="predicted"/>
<dbReference type="InterPro" id="IPR012334">
    <property type="entry name" value="Pectin_lyas_fold"/>
</dbReference>
<dbReference type="OrthoDB" id="509690at2759"/>
<dbReference type="STRING" id="1314790.A0A1Y1Y9U5"/>